<proteinExistence type="predicted"/>
<dbReference type="EMBL" id="JAAAJA010000468">
    <property type="protein sequence ID" value="KAG0253286.1"/>
    <property type="molecule type" value="Genomic_DNA"/>
</dbReference>
<dbReference type="PANTHER" id="PTHR47237">
    <property type="entry name" value="SLL0310 PROTEIN"/>
    <property type="match status" value="1"/>
</dbReference>
<evidence type="ECO:0000313" key="3">
    <source>
        <dbReference type="Proteomes" id="UP000726737"/>
    </source>
</evidence>
<evidence type="ECO:0000313" key="2">
    <source>
        <dbReference type="EMBL" id="KAG0253286.1"/>
    </source>
</evidence>
<dbReference type="InterPro" id="IPR052729">
    <property type="entry name" value="Acyl/Acetyltrans_Enzymes"/>
</dbReference>
<dbReference type="PANTHER" id="PTHR47237:SF1">
    <property type="entry name" value="SLL0310 PROTEIN"/>
    <property type="match status" value="1"/>
</dbReference>
<dbReference type="CDD" id="cd04301">
    <property type="entry name" value="NAT_SF"/>
    <property type="match status" value="1"/>
</dbReference>
<dbReference type="OrthoDB" id="5771378at2759"/>
<keyword evidence="3" id="KW-1185">Reference proteome</keyword>
<dbReference type="Gene3D" id="3.40.630.90">
    <property type="match status" value="1"/>
</dbReference>
<dbReference type="Pfam" id="PF18014">
    <property type="entry name" value="Acetyltransf_18"/>
    <property type="match status" value="1"/>
</dbReference>
<name>A0A9P6PUS3_9FUNG</name>
<dbReference type="Proteomes" id="UP000726737">
    <property type="component" value="Unassembled WGS sequence"/>
</dbReference>
<dbReference type="SUPFAM" id="SSF55729">
    <property type="entry name" value="Acyl-CoA N-acyltransferases (Nat)"/>
    <property type="match status" value="1"/>
</dbReference>
<organism evidence="2 3">
    <name type="scientific">Mortierella polycephala</name>
    <dbReference type="NCBI Taxonomy" id="41804"/>
    <lineage>
        <taxon>Eukaryota</taxon>
        <taxon>Fungi</taxon>
        <taxon>Fungi incertae sedis</taxon>
        <taxon>Mucoromycota</taxon>
        <taxon>Mortierellomycotina</taxon>
        <taxon>Mortierellomycetes</taxon>
        <taxon>Mortierellales</taxon>
        <taxon>Mortierellaceae</taxon>
        <taxon>Mortierella</taxon>
    </lineage>
</organism>
<dbReference type="InterPro" id="IPR000182">
    <property type="entry name" value="GNAT_dom"/>
</dbReference>
<dbReference type="InterPro" id="IPR041496">
    <property type="entry name" value="YitH/HolE_GNAT"/>
</dbReference>
<evidence type="ECO:0000259" key="1">
    <source>
        <dbReference type="PROSITE" id="PS51186"/>
    </source>
</evidence>
<dbReference type="Gene3D" id="3.40.630.30">
    <property type="match status" value="1"/>
</dbReference>
<reference evidence="2" key="1">
    <citation type="journal article" date="2020" name="Fungal Divers.">
        <title>Resolving the Mortierellaceae phylogeny through synthesis of multi-gene phylogenetics and phylogenomics.</title>
        <authorList>
            <person name="Vandepol N."/>
            <person name="Liber J."/>
            <person name="Desiro A."/>
            <person name="Na H."/>
            <person name="Kennedy M."/>
            <person name="Barry K."/>
            <person name="Grigoriev I.V."/>
            <person name="Miller A.N."/>
            <person name="O'Donnell K."/>
            <person name="Stajich J.E."/>
            <person name="Bonito G."/>
        </authorList>
    </citation>
    <scope>NUCLEOTIDE SEQUENCE</scope>
    <source>
        <strain evidence="2">KOD948</strain>
    </source>
</reference>
<sequence length="352" mass="38839">MLSEPQGGNANSTIGSNKTADELVLVHCTSQEVFELFYSWSHSEQWNPSTKGHDIRDIYYKADPEGFFLGKVDGQVVSIVSAVRYGDDQAWIGYYIVSPDHRGKGYGLDTFRRALAHVNQGGERPSIGLDGVMAQVDNYRKSGFVHVAWKNERKHGSAKDLVETIEKDLAEGILQRAEALPGLVVAQLDDPTVDVEQLVAIEQRFTGLKRPEFVRDWVRFHAAHPGEHRFGAAILSADKKDETTGKPLVLGFGCVRPAVTSYRIGPLYATSGEAARLLLVKLAVDVVQAEEQNPMGIPLKFDIDIPNTNKAAAEMFDRLGWVTTFPSLRMWKGKIPESDVNGVYGVLSLEVG</sequence>
<dbReference type="AlphaFoldDB" id="A0A9P6PUS3"/>
<dbReference type="Pfam" id="PF00583">
    <property type="entry name" value="Acetyltransf_1"/>
    <property type="match status" value="1"/>
</dbReference>
<accession>A0A9P6PUS3</accession>
<feature type="domain" description="N-acetyltransferase" evidence="1">
    <location>
        <begin position="24"/>
        <end position="166"/>
    </location>
</feature>
<gene>
    <name evidence="2" type="ORF">BG011_006447</name>
</gene>
<comment type="caution">
    <text evidence="2">The sequence shown here is derived from an EMBL/GenBank/DDBJ whole genome shotgun (WGS) entry which is preliminary data.</text>
</comment>
<dbReference type="InterPro" id="IPR016181">
    <property type="entry name" value="Acyl_CoA_acyltransferase"/>
</dbReference>
<dbReference type="PROSITE" id="PS51186">
    <property type="entry name" value="GNAT"/>
    <property type="match status" value="1"/>
</dbReference>
<protein>
    <recommendedName>
        <fullName evidence="1">N-acetyltransferase domain-containing protein</fullName>
    </recommendedName>
</protein>
<dbReference type="GO" id="GO:0016747">
    <property type="term" value="F:acyltransferase activity, transferring groups other than amino-acyl groups"/>
    <property type="evidence" value="ECO:0007669"/>
    <property type="project" value="InterPro"/>
</dbReference>